<dbReference type="CDD" id="cd04622">
    <property type="entry name" value="CBS_pair_HRP1_like"/>
    <property type="match status" value="1"/>
</dbReference>
<dbReference type="PANTHER" id="PTHR43080">
    <property type="entry name" value="CBS DOMAIN-CONTAINING PROTEIN CBSX3, MITOCHONDRIAL"/>
    <property type="match status" value="1"/>
</dbReference>
<dbReference type="Gene3D" id="3.10.580.10">
    <property type="entry name" value="CBS-domain"/>
    <property type="match status" value="1"/>
</dbReference>
<dbReference type="InterPro" id="IPR000644">
    <property type="entry name" value="CBS_dom"/>
</dbReference>
<evidence type="ECO:0000259" key="3">
    <source>
        <dbReference type="PROSITE" id="PS51371"/>
    </source>
</evidence>
<dbReference type="Proteomes" id="UP000625210">
    <property type="component" value="Unassembled WGS sequence"/>
</dbReference>
<dbReference type="PANTHER" id="PTHR43080:SF2">
    <property type="entry name" value="CBS DOMAIN-CONTAINING PROTEIN"/>
    <property type="match status" value="1"/>
</dbReference>
<dbReference type="PROSITE" id="PS51371">
    <property type="entry name" value="CBS"/>
    <property type="match status" value="2"/>
</dbReference>
<dbReference type="RefSeq" id="WP_188647918.1">
    <property type="nucleotide sequence ID" value="NZ_BMHQ01000007.1"/>
</dbReference>
<reference evidence="4" key="2">
    <citation type="submission" date="2020-09" db="EMBL/GenBank/DDBJ databases">
        <authorList>
            <person name="Sun Q."/>
            <person name="Zhou Y."/>
        </authorList>
    </citation>
    <scope>NUCLEOTIDE SEQUENCE</scope>
    <source>
        <strain evidence="4">CGMCC 1.15179</strain>
    </source>
</reference>
<accession>A0A8J2VFD8</accession>
<dbReference type="SUPFAM" id="SSF54631">
    <property type="entry name" value="CBS-domain pair"/>
    <property type="match status" value="1"/>
</dbReference>
<evidence type="ECO:0000313" key="5">
    <source>
        <dbReference type="Proteomes" id="UP000625210"/>
    </source>
</evidence>
<sequence>MSQLRDIMSQNVASVSPQDNVYQAATLMKQHNVGMIPVVENGALRGVITDRDVVLRSVATKQPNSMSVSDVMTNNVITGTPEMSVNEASQLMAQNQIRRLPVVENNQLVGIVSLGDMAVRENFANEAGQALSNISTPSSPQM</sequence>
<dbReference type="Pfam" id="PF00571">
    <property type="entry name" value="CBS"/>
    <property type="match status" value="2"/>
</dbReference>
<name>A0A8J2VFD8_9BACL</name>
<feature type="domain" description="CBS" evidence="3">
    <location>
        <begin position="8"/>
        <end position="66"/>
    </location>
</feature>
<comment type="caution">
    <text evidence="4">The sequence shown here is derived from an EMBL/GenBank/DDBJ whole genome shotgun (WGS) entry which is preliminary data.</text>
</comment>
<dbReference type="EMBL" id="BMHQ01000007">
    <property type="protein sequence ID" value="GGE19465.1"/>
    <property type="molecule type" value="Genomic_DNA"/>
</dbReference>
<dbReference type="InterPro" id="IPR051257">
    <property type="entry name" value="Diverse_CBS-Domain"/>
</dbReference>
<evidence type="ECO:0000313" key="4">
    <source>
        <dbReference type="EMBL" id="GGE19465.1"/>
    </source>
</evidence>
<dbReference type="InterPro" id="IPR046342">
    <property type="entry name" value="CBS_dom_sf"/>
</dbReference>
<keyword evidence="5" id="KW-1185">Reference proteome</keyword>
<gene>
    <name evidence="4" type="primary">yhcV</name>
    <name evidence="4" type="ORF">GCM10011571_21740</name>
</gene>
<keyword evidence="1 2" id="KW-0129">CBS domain</keyword>
<evidence type="ECO:0000256" key="2">
    <source>
        <dbReference type="PROSITE-ProRule" id="PRU00703"/>
    </source>
</evidence>
<feature type="domain" description="CBS" evidence="3">
    <location>
        <begin position="72"/>
        <end position="127"/>
    </location>
</feature>
<reference evidence="4" key="1">
    <citation type="journal article" date="2014" name="Int. J. Syst. Evol. Microbiol.">
        <title>Complete genome sequence of Corynebacterium casei LMG S-19264T (=DSM 44701T), isolated from a smear-ripened cheese.</title>
        <authorList>
            <consortium name="US DOE Joint Genome Institute (JGI-PGF)"/>
            <person name="Walter F."/>
            <person name="Albersmeier A."/>
            <person name="Kalinowski J."/>
            <person name="Ruckert C."/>
        </authorList>
    </citation>
    <scope>NUCLEOTIDE SEQUENCE</scope>
    <source>
        <strain evidence="4">CGMCC 1.15179</strain>
    </source>
</reference>
<dbReference type="AlphaFoldDB" id="A0A8J2VFD8"/>
<evidence type="ECO:0000256" key="1">
    <source>
        <dbReference type="ARBA" id="ARBA00023122"/>
    </source>
</evidence>
<dbReference type="SMART" id="SM00116">
    <property type="entry name" value="CBS"/>
    <property type="match status" value="2"/>
</dbReference>
<organism evidence="4 5">
    <name type="scientific">Marinithermofilum abyssi</name>
    <dbReference type="NCBI Taxonomy" id="1571185"/>
    <lineage>
        <taxon>Bacteria</taxon>
        <taxon>Bacillati</taxon>
        <taxon>Bacillota</taxon>
        <taxon>Bacilli</taxon>
        <taxon>Bacillales</taxon>
        <taxon>Thermoactinomycetaceae</taxon>
        <taxon>Marinithermofilum</taxon>
    </lineage>
</organism>
<protein>
    <submittedName>
        <fullName evidence="4">CBS domain-containing protein YhcV</fullName>
    </submittedName>
</protein>
<proteinExistence type="predicted"/>